<accession>A0AA48HXB5</accession>
<dbReference type="EMBL" id="AP027925">
    <property type="protein sequence ID" value="BED93151.1"/>
    <property type="molecule type" value="Genomic_DNA"/>
</dbReference>
<proteinExistence type="predicted"/>
<dbReference type="InterPro" id="IPR025427">
    <property type="entry name" value="DUF4160"/>
</dbReference>
<gene>
    <name evidence="1" type="ORF">RsTaC01_1121</name>
</gene>
<dbReference type="AlphaFoldDB" id="A0AA48HXB5"/>
<evidence type="ECO:0000313" key="1">
    <source>
        <dbReference type="EMBL" id="BED93151.1"/>
    </source>
</evidence>
<organism evidence="1">
    <name type="scientific">Candidatus Paraimprobicoccus trichonymphae</name>
    <dbReference type="NCBI Taxonomy" id="3033793"/>
    <lineage>
        <taxon>Bacteria</taxon>
        <taxon>Bacillati</taxon>
        <taxon>Bacillota</taxon>
        <taxon>Clostridia</taxon>
        <taxon>Candidatus Paraimprobicoccus</taxon>
    </lineage>
</organism>
<protein>
    <submittedName>
        <fullName evidence="1">DUF4160 domain-containing protein</fullName>
    </submittedName>
</protein>
<dbReference type="Pfam" id="PF13711">
    <property type="entry name" value="DUF4160"/>
    <property type="match status" value="1"/>
</dbReference>
<name>A0AA48HXB5_9FIRM</name>
<sequence>MPVLSMFYGMIIKMFFIQKEHNPPHIHVIYGEYVGVVDIQTIEMVEGDLPPKALVMIKEWVMIYKKELMEIWNTQNFKKLPPLK</sequence>
<dbReference type="KEGG" id="ptrh:RsTaC01_1121"/>
<reference evidence="1" key="1">
    <citation type="journal article" date="2023" name="ISME J.">
        <title>Emergence of putative energy parasites within Clostridia revealed by genome analysis of a novel endosymbiotic clade.</title>
        <authorList>
            <person name="Takahashi K."/>
            <person name="Kuwahara H."/>
            <person name="Horikawa Y."/>
            <person name="Izawa K."/>
            <person name="Kato D."/>
            <person name="Inagaki T."/>
            <person name="Yuki M."/>
            <person name="Ohkuma M."/>
            <person name="Hongoh Y."/>
        </authorList>
    </citation>
    <scope>NUCLEOTIDE SEQUENCE</scope>
    <source>
        <strain evidence="1">RsTa-C01</strain>
    </source>
</reference>
<dbReference type="Proteomes" id="UP001335720">
    <property type="component" value="Chromosome"/>
</dbReference>